<gene>
    <name evidence="1" type="ORF">Hypma_010407</name>
</gene>
<proteinExistence type="predicted"/>
<keyword evidence="2" id="KW-1185">Reference proteome</keyword>
<dbReference type="EMBL" id="LUEZ02000050">
    <property type="protein sequence ID" value="RDB22443.1"/>
    <property type="molecule type" value="Genomic_DNA"/>
</dbReference>
<reference evidence="1" key="1">
    <citation type="submission" date="2018-04" db="EMBL/GenBank/DDBJ databases">
        <title>Whole genome sequencing of Hypsizygus marmoreus.</title>
        <authorList>
            <person name="Choi I.-G."/>
            <person name="Min B."/>
            <person name="Kim J.-G."/>
            <person name="Kim S."/>
            <person name="Oh Y.-L."/>
            <person name="Kong W.-S."/>
            <person name="Park H."/>
            <person name="Jeong J."/>
            <person name="Song E.-S."/>
        </authorList>
    </citation>
    <scope>NUCLEOTIDE SEQUENCE [LARGE SCALE GENOMIC DNA]</scope>
    <source>
        <strain evidence="1">51987-8</strain>
    </source>
</reference>
<evidence type="ECO:0000313" key="2">
    <source>
        <dbReference type="Proteomes" id="UP000076154"/>
    </source>
</evidence>
<name>A0A369JRX3_HYPMA</name>
<evidence type="ECO:0000313" key="1">
    <source>
        <dbReference type="EMBL" id="RDB22443.1"/>
    </source>
</evidence>
<sequence length="141" mass="15596">MTLTDLSNHRAHPRRDWHLCVRGCRGKREGEDGGGGEVLRDLGKRSLDRVEIHVEVPICRLDTHIEQEDAALQVAEIHEQEKWMSHMVLYENELGGGGGGHRRAGVIGVLQGVESLDDMVPASSENVGGELVDMLRSAIRK</sequence>
<dbReference type="Proteomes" id="UP000076154">
    <property type="component" value="Unassembled WGS sequence"/>
</dbReference>
<protein>
    <submittedName>
        <fullName evidence="1">Uncharacterized protein</fullName>
    </submittedName>
</protein>
<accession>A0A369JRX3</accession>
<dbReference type="InParanoid" id="A0A369JRX3"/>
<dbReference type="AlphaFoldDB" id="A0A369JRX3"/>
<comment type="caution">
    <text evidence="1">The sequence shown here is derived from an EMBL/GenBank/DDBJ whole genome shotgun (WGS) entry which is preliminary data.</text>
</comment>
<organism evidence="1 2">
    <name type="scientific">Hypsizygus marmoreus</name>
    <name type="common">White beech mushroom</name>
    <name type="synonym">Agaricus marmoreus</name>
    <dbReference type="NCBI Taxonomy" id="39966"/>
    <lineage>
        <taxon>Eukaryota</taxon>
        <taxon>Fungi</taxon>
        <taxon>Dikarya</taxon>
        <taxon>Basidiomycota</taxon>
        <taxon>Agaricomycotina</taxon>
        <taxon>Agaricomycetes</taxon>
        <taxon>Agaricomycetidae</taxon>
        <taxon>Agaricales</taxon>
        <taxon>Tricholomatineae</taxon>
        <taxon>Lyophyllaceae</taxon>
        <taxon>Hypsizygus</taxon>
    </lineage>
</organism>